<feature type="compositionally biased region" description="Basic and acidic residues" evidence="1">
    <location>
        <begin position="47"/>
        <end position="57"/>
    </location>
</feature>
<evidence type="ECO:0000313" key="3">
    <source>
        <dbReference type="Proteomes" id="UP001151002"/>
    </source>
</evidence>
<gene>
    <name evidence="2" type="ORF">OWR29_25525</name>
</gene>
<keyword evidence="3" id="KW-1185">Reference proteome</keyword>
<feature type="region of interest" description="Disordered" evidence="1">
    <location>
        <begin position="29"/>
        <end position="57"/>
    </location>
</feature>
<dbReference type="EMBL" id="JAPNTZ010000009">
    <property type="protein sequence ID" value="MCY1141373.1"/>
    <property type="molecule type" value="Genomic_DNA"/>
</dbReference>
<dbReference type="RefSeq" id="WP_267565759.1">
    <property type="nucleotide sequence ID" value="NZ_JAPNTZ010000009.1"/>
</dbReference>
<name>A0ABT4B6Z8_9ACTN</name>
<comment type="caution">
    <text evidence="2">The sequence shown here is derived from an EMBL/GenBank/DDBJ whole genome shotgun (WGS) entry which is preliminary data.</text>
</comment>
<accession>A0ABT4B6Z8</accession>
<protein>
    <submittedName>
        <fullName evidence="2">Uncharacterized protein</fullName>
    </submittedName>
</protein>
<dbReference type="Proteomes" id="UP001151002">
    <property type="component" value="Unassembled WGS sequence"/>
</dbReference>
<evidence type="ECO:0000313" key="2">
    <source>
        <dbReference type="EMBL" id="MCY1141373.1"/>
    </source>
</evidence>
<proteinExistence type="predicted"/>
<evidence type="ECO:0000256" key="1">
    <source>
        <dbReference type="SAM" id="MobiDB-lite"/>
    </source>
</evidence>
<organism evidence="2 3">
    <name type="scientific">Paractinoplanes pyxinae</name>
    <dbReference type="NCBI Taxonomy" id="2997416"/>
    <lineage>
        <taxon>Bacteria</taxon>
        <taxon>Bacillati</taxon>
        <taxon>Actinomycetota</taxon>
        <taxon>Actinomycetes</taxon>
        <taxon>Micromonosporales</taxon>
        <taxon>Micromonosporaceae</taxon>
        <taxon>Paractinoplanes</taxon>
    </lineage>
</organism>
<sequence length="57" mass="6418">MTDLPEQPVDASARGQQRERFYERMEPGEVTIDREPVGGPVPQLTPEELRDLGIDPV</sequence>
<reference evidence="2" key="1">
    <citation type="submission" date="2022-11" db="EMBL/GenBank/DDBJ databases">
        <authorList>
            <person name="Somphong A."/>
            <person name="Phongsopitanun W."/>
        </authorList>
    </citation>
    <scope>NUCLEOTIDE SEQUENCE</scope>
    <source>
        <strain evidence="2">Pm04-4</strain>
    </source>
</reference>